<accession>A0ABN9WZ29</accession>
<feature type="non-terminal residue" evidence="2">
    <location>
        <position position="133"/>
    </location>
</feature>
<comment type="caution">
    <text evidence="2">The sequence shown here is derived from an EMBL/GenBank/DDBJ whole genome shotgun (WGS) entry which is preliminary data.</text>
</comment>
<evidence type="ECO:0000256" key="1">
    <source>
        <dbReference type="SAM" id="MobiDB-lite"/>
    </source>
</evidence>
<evidence type="ECO:0000313" key="3">
    <source>
        <dbReference type="Proteomes" id="UP001189429"/>
    </source>
</evidence>
<gene>
    <name evidence="2" type="ORF">PCOR1329_LOCUS70991</name>
</gene>
<reference evidence="2" key="1">
    <citation type="submission" date="2023-10" db="EMBL/GenBank/DDBJ databases">
        <authorList>
            <person name="Chen Y."/>
            <person name="Shah S."/>
            <person name="Dougan E. K."/>
            <person name="Thang M."/>
            <person name="Chan C."/>
        </authorList>
    </citation>
    <scope>NUCLEOTIDE SEQUENCE [LARGE SCALE GENOMIC DNA]</scope>
</reference>
<organism evidence="2 3">
    <name type="scientific">Prorocentrum cordatum</name>
    <dbReference type="NCBI Taxonomy" id="2364126"/>
    <lineage>
        <taxon>Eukaryota</taxon>
        <taxon>Sar</taxon>
        <taxon>Alveolata</taxon>
        <taxon>Dinophyceae</taxon>
        <taxon>Prorocentrales</taxon>
        <taxon>Prorocentraceae</taxon>
        <taxon>Prorocentrum</taxon>
    </lineage>
</organism>
<dbReference type="EMBL" id="CAUYUJ010019397">
    <property type="protein sequence ID" value="CAK0890896.1"/>
    <property type="molecule type" value="Genomic_DNA"/>
</dbReference>
<proteinExistence type="predicted"/>
<keyword evidence="3" id="KW-1185">Reference proteome</keyword>
<name>A0ABN9WZ29_9DINO</name>
<dbReference type="Proteomes" id="UP001189429">
    <property type="component" value="Unassembled WGS sequence"/>
</dbReference>
<feature type="non-terminal residue" evidence="2">
    <location>
        <position position="1"/>
    </location>
</feature>
<evidence type="ECO:0000313" key="2">
    <source>
        <dbReference type="EMBL" id="CAK0890896.1"/>
    </source>
</evidence>
<sequence>LEPEQLDAVVVVHLVHLRQLLRQIRLGDVGHAGVDNVEDELPRLLPAQQRVLLELAGAHRELRHRSRRRVAGSPEKRARPSDARLCPAALAHARGAHLRRPLRAAAMHERRPSVVRRGGAALPERLEPSAAAG</sequence>
<protein>
    <submittedName>
        <fullName evidence="2">Uncharacterized protein</fullName>
    </submittedName>
</protein>
<feature type="region of interest" description="Disordered" evidence="1">
    <location>
        <begin position="63"/>
        <end position="84"/>
    </location>
</feature>
<feature type="region of interest" description="Disordered" evidence="1">
    <location>
        <begin position="104"/>
        <end position="133"/>
    </location>
</feature>